<proteinExistence type="predicted"/>
<accession>A0A8J4CTC6</accession>
<feature type="compositionally biased region" description="Pro residues" evidence="1">
    <location>
        <begin position="26"/>
        <end position="50"/>
    </location>
</feature>
<reference evidence="2" key="1">
    <citation type="journal article" date="2021" name="Proc. Natl. Acad. Sci. U.S.A.">
        <title>Three genomes in the algal genus Volvox reveal the fate of a haploid sex-determining region after a transition to homothallism.</title>
        <authorList>
            <person name="Yamamoto K."/>
            <person name="Hamaji T."/>
            <person name="Kawai-Toyooka H."/>
            <person name="Matsuzaki R."/>
            <person name="Takahashi F."/>
            <person name="Nishimura Y."/>
            <person name="Kawachi M."/>
            <person name="Noguchi H."/>
            <person name="Minakuchi Y."/>
            <person name="Umen J.G."/>
            <person name="Toyoda A."/>
            <person name="Nozaki H."/>
        </authorList>
    </citation>
    <scope>NUCLEOTIDE SEQUENCE</scope>
    <source>
        <strain evidence="2">NIES-3786</strain>
    </source>
</reference>
<sequence length="121" mass="12391">MAAVSRLGPLLGALRWDLRLAGLGGPLPPPSPPPTPPSPPSPPSPPPPSPAASMLKIASSLQRREVDVRGTLGNAAEMAAGEPVPLLLRGGSHVRSSWCARTAEGSGNNNEGREKGKKGRV</sequence>
<evidence type="ECO:0000313" key="3">
    <source>
        <dbReference type="Proteomes" id="UP000747110"/>
    </source>
</evidence>
<comment type="caution">
    <text evidence="2">The sequence shown here is derived from an EMBL/GenBank/DDBJ whole genome shotgun (WGS) entry which is preliminary data.</text>
</comment>
<protein>
    <submittedName>
        <fullName evidence="2">Uncharacterized protein</fullName>
    </submittedName>
</protein>
<feature type="region of interest" description="Disordered" evidence="1">
    <location>
        <begin position="99"/>
        <end position="121"/>
    </location>
</feature>
<dbReference type="Proteomes" id="UP000747110">
    <property type="component" value="Unassembled WGS sequence"/>
</dbReference>
<organism evidence="2 3">
    <name type="scientific">Volvox reticuliferus</name>
    <dbReference type="NCBI Taxonomy" id="1737510"/>
    <lineage>
        <taxon>Eukaryota</taxon>
        <taxon>Viridiplantae</taxon>
        <taxon>Chlorophyta</taxon>
        <taxon>core chlorophytes</taxon>
        <taxon>Chlorophyceae</taxon>
        <taxon>CS clade</taxon>
        <taxon>Chlamydomonadales</taxon>
        <taxon>Volvocaceae</taxon>
        <taxon>Volvox</taxon>
    </lineage>
</organism>
<gene>
    <name evidence="2" type="ORF">Vretifemale_15293</name>
</gene>
<name>A0A8J4CTC6_9CHLO</name>
<evidence type="ECO:0000256" key="1">
    <source>
        <dbReference type="SAM" id="MobiDB-lite"/>
    </source>
</evidence>
<keyword evidence="3" id="KW-1185">Reference proteome</keyword>
<dbReference type="AlphaFoldDB" id="A0A8J4CTC6"/>
<evidence type="ECO:0000313" key="2">
    <source>
        <dbReference type="EMBL" id="GIL87226.1"/>
    </source>
</evidence>
<dbReference type="EMBL" id="BNCP01000038">
    <property type="protein sequence ID" value="GIL87226.1"/>
    <property type="molecule type" value="Genomic_DNA"/>
</dbReference>
<feature type="region of interest" description="Disordered" evidence="1">
    <location>
        <begin position="21"/>
        <end position="53"/>
    </location>
</feature>